<dbReference type="SUPFAM" id="SSF53474">
    <property type="entry name" value="alpha/beta-Hydrolases"/>
    <property type="match status" value="1"/>
</dbReference>
<dbReference type="PANTHER" id="PTHR11614">
    <property type="entry name" value="PHOSPHOLIPASE-RELATED"/>
    <property type="match status" value="1"/>
</dbReference>
<dbReference type="GO" id="GO:0016787">
    <property type="term" value="F:hydrolase activity"/>
    <property type="evidence" value="ECO:0007669"/>
    <property type="project" value="UniProtKB-KW"/>
</dbReference>
<reference evidence="2 3" key="1">
    <citation type="submission" date="2024-02" db="EMBL/GenBank/DDBJ databases">
        <title>New especies of Spiribacter isolated from saline water.</title>
        <authorList>
            <person name="Leon M.J."/>
            <person name="De La Haba R."/>
            <person name="Sanchez-Porro C."/>
            <person name="Ventosa A."/>
        </authorList>
    </citation>
    <scope>NUCLEOTIDE SEQUENCE [LARGE SCALE GENOMIC DNA]</scope>
    <source>
        <strain evidence="3">ag22IC6-196</strain>
    </source>
</reference>
<dbReference type="Pfam" id="PF12146">
    <property type="entry name" value="Hydrolase_4"/>
    <property type="match status" value="1"/>
</dbReference>
<comment type="caution">
    <text evidence="2">The sequence shown here is derived from an EMBL/GenBank/DDBJ whole genome shotgun (WGS) entry which is preliminary data.</text>
</comment>
<dbReference type="RefSeq" id="WP_367951637.1">
    <property type="nucleotide sequence ID" value="NZ_JBAKFG010000003.1"/>
</dbReference>
<dbReference type="Gene3D" id="3.40.50.1820">
    <property type="entry name" value="alpha/beta hydrolase"/>
    <property type="match status" value="1"/>
</dbReference>
<accession>A0ABV3S068</accession>
<dbReference type="InterPro" id="IPR022742">
    <property type="entry name" value="Hydrolase_4"/>
</dbReference>
<evidence type="ECO:0000313" key="3">
    <source>
        <dbReference type="Proteomes" id="UP001556636"/>
    </source>
</evidence>
<dbReference type="InterPro" id="IPR051044">
    <property type="entry name" value="MAG_DAG_Lipase"/>
</dbReference>
<evidence type="ECO:0000259" key="1">
    <source>
        <dbReference type="Pfam" id="PF12146"/>
    </source>
</evidence>
<dbReference type="InterPro" id="IPR000073">
    <property type="entry name" value="AB_hydrolase_1"/>
</dbReference>
<proteinExistence type="predicted"/>
<sequence length="356" mass="37274">MKHDTRPGRLAAMMGLALTTAVTASEPGLRLAPDALRQSLEPPTESFSVHKATPHRLVTPDDTALPLRRWGPAPEAGESPEAVVLGLHGFNDHAGAFVATAAALVPEGIAVYAYDQRGFGATGSRGDWPGTGALVSDARWALGSLQRRYPDTPVVVMGLSMGAAVATLALDDAPTLHPEAAVLVGPAFWGRSAMPGYQRFALWAAERMAPGLRVSNEWIGIEPSDDPAVLQALEADPRWIGAPTLEAIAGISDLMDQALRAASGFNGPATLIQYGTADEVIPPAAVCALLRALPDDAPWRAALYAEGYHMLTRYTGAAAVLADIRRFIADPDAVLPSGEGLEPAAARRAVCQSADG</sequence>
<dbReference type="EMBL" id="JBAKFG010000003">
    <property type="protein sequence ID" value="MEX0373307.1"/>
    <property type="molecule type" value="Genomic_DNA"/>
</dbReference>
<feature type="domain" description="Serine aminopeptidase S33" evidence="1">
    <location>
        <begin position="79"/>
        <end position="312"/>
    </location>
</feature>
<dbReference type="InterPro" id="IPR029058">
    <property type="entry name" value="AB_hydrolase_fold"/>
</dbReference>
<keyword evidence="2" id="KW-0378">Hydrolase</keyword>
<keyword evidence="3" id="KW-1185">Reference proteome</keyword>
<organism evidence="2 3">
    <name type="scientific">Spiribacter roseus</name>
    <dbReference type="NCBI Taxonomy" id="1855875"/>
    <lineage>
        <taxon>Bacteria</taxon>
        <taxon>Pseudomonadati</taxon>
        <taxon>Pseudomonadota</taxon>
        <taxon>Gammaproteobacteria</taxon>
        <taxon>Chromatiales</taxon>
        <taxon>Ectothiorhodospiraceae</taxon>
        <taxon>Spiribacter</taxon>
    </lineage>
</organism>
<dbReference type="Proteomes" id="UP001556636">
    <property type="component" value="Unassembled WGS sequence"/>
</dbReference>
<protein>
    <submittedName>
        <fullName evidence="2">Alpha/beta fold hydrolase</fullName>
    </submittedName>
</protein>
<dbReference type="PRINTS" id="PR00111">
    <property type="entry name" value="ABHYDROLASE"/>
</dbReference>
<evidence type="ECO:0000313" key="2">
    <source>
        <dbReference type="EMBL" id="MEX0373307.1"/>
    </source>
</evidence>
<gene>
    <name evidence="2" type="ORF">V6X51_07625</name>
</gene>
<name>A0ABV3S068_9GAMM</name>